<organism evidence="3 4">
    <name type="scientific">Drosophila lebanonensis</name>
    <name type="common">Fruit fly</name>
    <name type="synonym">Scaptodrosophila lebanonensis</name>
    <dbReference type="NCBI Taxonomy" id="7225"/>
    <lineage>
        <taxon>Eukaryota</taxon>
        <taxon>Metazoa</taxon>
        <taxon>Ecdysozoa</taxon>
        <taxon>Arthropoda</taxon>
        <taxon>Hexapoda</taxon>
        <taxon>Insecta</taxon>
        <taxon>Pterygota</taxon>
        <taxon>Neoptera</taxon>
        <taxon>Endopterygota</taxon>
        <taxon>Diptera</taxon>
        <taxon>Brachycera</taxon>
        <taxon>Muscomorpha</taxon>
        <taxon>Ephydroidea</taxon>
        <taxon>Drosophilidae</taxon>
        <taxon>Scaptodrosophila</taxon>
    </lineage>
</organism>
<evidence type="ECO:0000259" key="2">
    <source>
        <dbReference type="Pfam" id="PF15995"/>
    </source>
</evidence>
<dbReference type="Pfam" id="PF15995">
    <property type="entry name" value="DUF4771"/>
    <property type="match status" value="1"/>
</dbReference>
<feature type="domain" description="DUF4770" evidence="1">
    <location>
        <begin position="73"/>
        <end position="243"/>
    </location>
</feature>
<dbReference type="PANTHER" id="PTHR41967:SF6">
    <property type="entry name" value="FI19406P1-RELATED"/>
    <property type="match status" value="1"/>
</dbReference>
<dbReference type="Pfam" id="PF15994">
    <property type="entry name" value="DUF4770"/>
    <property type="match status" value="1"/>
</dbReference>
<evidence type="ECO:0000313" key="4">
    <source>
        <dbReference type="RefSeq" id="XP_030370972.1"/>
    </source>
</evidence>
<dbReference type="InterPro" id="IPR031935">
    <property type="entry name" value="DUF4770"/>
</dbReference>
<sequence length="763" mass="89749">MAYNECEVQKQLMRINRIILQRAGDLGVIRSRYVPRWYRGLSDYQVSAANALSAALRDDIEQRTLYRVTRVIVRMGLNPKPTKPNLRLVMRMSRGNDIAFLWFLMEVCYKTKLHGRAYSANEQIIMSSIFRLDLHPTLRELDRVLPLPHASARERAKQSKAKTAAKEKRIAEQIERKRRAAANSKISLPYFEELREPQVHSSRLTANYPTRPALIKIFNVEKDNPGLWSRWFGSFDVNESHCVTKPLLYKEIKRIITSFTAARLHADDVESMCATHKKIGEVEESLKRNLEAIKVMERQKWADLTTEAQKRRRKRVLEDLENMTAKFEKQFHNLAIKTRMSTTCKQLYVGCKGLHPELDACRKPDFVFVNESFATEEPDRRLCGGSDLSRPTCLEWDMGSCAARQLDGSKSSTVKLLQGQQPVMKSVSCNEEARSRMFCDMYDPNKELPKLHGQRKLSVEHFLRLRHIETQRKSATNSDTNKYFELGSSTHDYKFNYRKLFDTDKLRKDNDELLRLKLSFIEAIDSDVEFLNKAFSGGGDKAIDAAVDHVAKKLFREDSDLYRREYDRIVQYHQQSKIRNDTRLDFGREYYDAEDIVLMKEMLRLGLERVSEDKRYVLPTLPQVHCVPFLIEWISYRYGKRYSQKERERIFKNTKYLMRQLTRLLQGILMPRAPEATMTMRSFSLQPQLRRLAQRIHYSYRDLFCRSIMEVGRMFYFAMRPQLCHRMPVNTFYAYMPAHFRDTNFSVTTMTRNPNLARYRRSF</sequence>
<evidence type="ECO:0000313" key="3">
    <source>
        <dbReference type="Proteomes" id="UP000504634"/>
    </source>
</evidence>
<dbReference type="RefSeq" id="XP_030370972.1">
    <property type="nucleotide sequence ID" value="XM_030515112.1"/>
</dbReference>
<gene>
    <name evidence="4" type="primary">LOC115621456</name>
</gene>
<proteinExistence type="predicted"/>
<dbReference type="AlphaFoldDB" id="A0A6J2T7Q1"/>
<evidence type="ECO:0000259" key="1">
    <source>
        <dbReference type="Pfam" id="PF15994"/>
    </source>
</evidence>
<reference evidence="4" key="1">
    <citation type="submission" date="2025-08" db="UniProtKB">
        <authorList>
            <consortium name="RefSeq"/>
        </authorList>
    </citation>
    <scope>IDENTIFICATION</scope>
    <source>
        <strain evidence="4">11010-0011.00</strain>
        <tissue evidence="4">Whole body</tissue>
    </source>
</reference>
<dbReference type="InterPro" id="IPR031936">
    <property type="entry name" value="DUF4771"/>
</dbReference>
<dbReference type="Proteomes" id="UP000504634">
    <property type="component" value="Unplaced"/>
</dbReference>
<dbReference type="OrthoDB" id="6613664at2759"/>
<accession>A0A6J2T7Q1</accession>
<dbReference type="GeneID" id="115621456"/>
<dbReference type="PANTHER" id="PTHR41967">
    <property type="entry name" value="FI19406P1-RELATED"/>
    <property type="match status" value="1"/>
</dbReference>
<name>A0A6J2T7Q1_DROLE</name>
<feature type="domain" description="DUF4771" evidence="2">
    <location>
        <begin position="589"/>
        <end position="742"/>
    </location>
</feature>
<keyword evidence="3" id="KW-1185">Reference proteome</keyword>
<protein>
    <submittedName>
        <fullName evidence="4">Uncharacterized protein LOC115621456</fullName>
    </submittedName>
</protein>